<gene>
    <name evidence="3" type="ORF">AVDCRST_MAG95-3634</name>
</gene>
<protein>
    <submittedName>
        <fullName evidence="3">Methylglyoxal synthase</fullName>
        <ecNumber evidence="3">4.2.3.3</ecNumber>
    </submittedName>
</protein>
<sequence>MRETLALVAHNEKKDELLEWAKGYKKQLQHYKLIGTSSTAELLNNVLDLGVEPFGHGPHGGDILLAARILEQQVHRIVFFMDPHTPHSHEHDIQTLIRTAVSNNIPFALNQTTAEFLIRDKPNSYKEIWYQSGLMIIIYSKIAVKEYIVIFAREPASNRAARIYPYAKDCSSRP</sequence>
<keyword evidence="3" id="KW-0456">Lyase</keyword>
<dbReference type="GO" id="GO:0005829">
    <property type="term" value="C:cytosol"/>
    <property type="evidence" value="ECO:0007669"/>
    <property type="project" value="TreeGrafter"/>
</dbReference>
<dbReference type="InterPro" id="IPR036914">
    <property type="entry name" value="MGS-like_dom_sf"/>
</dbReference>
<dbReference type="Pfam" id="PF02142">
    <property type="entry name" value="MGS"/>
    <property type="match status" value="1"/>
</dbReference>
<dbReference type="SMART" id="SM00851">
    <property type="entry name" value="MGS"/>
    <property type="match status" value="1"/>
</dbReference>
<evidence type="ECO:0000313" key="3">
    <source>
        <dbReference type="EMBL" id="CAA9285740.1"/>
    </source>
</evidence>
<dbReference type="PANTHER" id="PTHR30492:SF0">
    <property type="entry name" value="METHYLGLYOXAL SYNTHASE"/>
    <property type="match status" value="1"/>
</dbReference>
<accession>A0A6J4JS44</accession>
<reference evidence="3" key="1">
    <citation type="submission" date="2020-02" db="EMBL/GenBank/DDBJ databases">
        <authorList>
            <person name="Meier V. D."/>
        </authorList>
    </citation>
    <scope>NUCLEOTIDE SEQUENCE</scope>
    <source>
        <strain evidence="3">AVDCRST_MAG95</strain>
    </source>
</reference>
<dbReference type="PROSITE" id="PS51855">
    <property type="entry name" value="MGS"/>
    <property type="match status" value="1"/>
</dbReference>
<dbReference type="Gene3D" id="3.40.50.1380">
    <property type="entry name" value="Methylglyoxal synthase-like domain"/>
    <property type="match status" value="1"/>
</dbReference>
<name>A0A6J4JS44_9BACT</name>
<dbReference type="AlphaFoldDB" id="A0A6J4JS44"/>
<dbReference type="EC" id="4.2.3.3" evidence="3"/>
<proteinExistence type="inferred from homology"/>
<evidence type="ECO:0000256" key="1">
    <source>
        <dbReference type="ARBA" id="ARBA00006287"/>
    </source>
</evidence>
<organism evidence="3">
    <name type="scientific">uncultured Adhaeribacter sp</name>
    <dbReference type="NCBI Taxonomy" id="448109"/>
    <lineage>
        <taxon>Bacteria</taxon>
        <taxon>Pseudomonadati</taxon>
        <taxon>Bacteroidota</taxon>
        <taxon>Cytophagia</taxon>
        <taxon>Cytophagales</taxon>
        <taxon>Hymenobacteraceae</taxon>
        <taxon>Adhaeribacter</taxon>
        <taxon>environmental samples</taxon>
    </lineage>
</organism>
<dbReference type="InterPro" id="IPR004363">
    <property type="entry name" value="Methylgl_synth"/>
</dbReference>
<dbReference type="EMBL" id="CADCTJ010001139">
    <property type="protein sequence ID" value="CAA9285740.1"/>
    <property type="molecule type" value="Genomic_DNA"/>
</dbReference>
<dbReference type="PANTHER" id="PTHR30492">
    <property type="entry name" value="METHYLGLYOXAL SYNTHASE"/>
    <property type="match status" value="1"/>
</dbReference>
<dbReference type="SUPFAM" id="SSF52335">
    <property type="entry name" value="Methylglyoxal synthase-like"/>
    <property type="match status" value="1"/>
</dbReference>
<dbReference type="GO" id="GO:0019242">
    <property type="term" value="P:methylglyoxal biosynthetic process"/>
    <property type="evidence" value="ECO:0007669"/>
    <property type="project" value="InterPro"/>
</dbReference>
<dbReference type="InterPro" id="IPR011607">
    <property type="entry name" value="MGS-like_dom"/>
</dbReference>
<dbReference type="GO" id="GO:0008929">
    <property type="term" value="F:methylglyoxal synthase activity"/>
    <property type="evidence" value="ECO:0007669"/>
    <property type="project" value="UniProtKB-EC"/>
</dbReference>
<feature type="domain" description="MGS-like" evidence="2">
    <location>
        <begin position="1"/>
        <end position="174"/>
    </location>
</feature>
<dbReference type="NCBIfam" id="NF003559">
    <property type="entry name" value="PRK05234.1"/>
    <property type="match status" value="1"/>
</dbReference>
<comment type="similarity">
    <text evidence="1">Belongs to the methylglyoxal synthase family.</text>
</comment>
<evidence type="ECO:0000259" key="2">
    <source>
        <dbReference type="PROSITE" id="PS51855"/>
    </source>
</evidence>